<dbReference type="Proteomes" id="UP000217163">
    <property type="component" value="Unassembled WGS sequence"/>
</dbReference>
<dbReference type="EMBL" id="NKQU01000575">
    <property type="protein sequence ID" value="OZI85378.1"/>
    <property type="molecule type" value="Genomic_DNA"/>
</dbReference>
<evidence type="ECO:0000313" key="2">
    <source>
        <dbReference type="Proteomes" id="UP000217163"/>
    </source>
</evidence>
<accession>A0A261WGU4</accession>
<comment type="caution">
    <text evidence="1">The sequence shown here is derived from an EMBL/GenBank/DDBJ whole genome shotgun (WGS) entry which is preliminary data.</text>
</comment>
<gene>
    <name evidence="1" type="ORF">CFN58_18340</name>
</gene>
<reference evidence="2" key="1">
    <citation type="journal article" date="2016" name="Sci. Rep.">
        <title>Genome analysis of the kiwifruit canker pathogen Pseudomonas syringae pv. actinidiae biovar 5.</title>
        <authorList>
            <person name="Fujikawa T."/>
            <person name="Sawada H."/>
        </authorList>
    </citation>
    <scope>NUCLEOTIDE SEQUENCE [LARGE SCALE GENOMIC DNA]</scope>
    <source>
        <strain evidence="2">MAFF 212061</strain>
    </source>
</reference>
<protein>
    <submittedName>
        <fullName evidence="1">Uncharacterized protein</fullName>
    </submittedName>
</protein>
<proteinExistence type="predicted"/>
<dbReference type="AlphaFoldDB" id="A0A261WGU4"/>
<name>A0A261WGU4_9PSED</name>
<sequence length="128" mass="13966">MRREGGKKTGHRVGFFGWRVSKDIDYEALVGVRGRSSNDGEQALICMFGVIELVSLPGTSIVIPQKLTPAAPPQVVCKKLTSTARHWAVFASGRNQKAPSGRGFALKWKRELPDCRGSVSPSGFLVIR</sequence>
<evidence type="ECO:0000313" key="1">
    <source>
        <dbReference type="EMBL" id="OZI85378.1"/>
    </source>
</evidence>
<organism evidence="1 2">
    <name type="scientific">Pseudomonas avellanae</name>
    <dbReference type="NCBI Taxonomy" id="46257"/>
    <lineage>
        <taxon>Bacteria</taxon>
        <taxon>Pseudomonadati</taxon>
        <taxon>Pseudomonadota</taxon>
        <taxon>Gammaproteobacteria</taxon>
        <taxon>Pseudomonadales</taxon>
        <taxon>Pseudomonadaceae</taxon>
        <taxon>Pseudomonas</taxon>
    </lineage>
</organism>